<comment type="caution">
    <text evidence="2">The sequence shown here is derived from an EMBL/GenBank/DDBJ whole genome shotgun (WGS) entry which is preliminary data.</text>
</comment>
<dbReference type="EMBL" id="CAJRGZ010000017">
    <property type="protein sequence ID" value="CAG5156741.1"/>
    <property type="molecule type" value="Genomic_DNA"/>
</dbReference>
<sequence>MPIRNPFRRAGVPEAVDEAQRSAPENGFKSTAVSGATPLQVKDPPSPQHEKPTFWHSKSNVSTTSSNHRSLLSENEPFSISRESFDSYRRSFDISARSPIQDNVHETYPRQSLDARRSVDTRRSLDVRRSRATPRSSMQQPRHSESHEQVPEEGFEEVGLNDEPKPQPKKRSIFSRFGDNNHANEKTEERPSSSHHFSLTGRKRAESGAGSELKPMPKPSFEAPVESR</sequence>
<feature type="compositionally biased region" description="Acidic residues" evidence="1">
    <location>
        <begin position="151"/>
        <end position="160"/>
    </location>
</feature>
<feature type="compositionally biased region" description="Polar residues" evidence="1">
    <location>
        <begin position="56"/>
        <end position="82"/>
    </location>
</feature>
<protein>
    <submittedName>
        <fullName evidence="2">Uncharacterized protein</fullName>
    </submittedName>
</protein>
<evidence type="ECO:0000313" key="3">
    <source>
        <dbReference type="Proteomes" id="UP000676310"/>
    </source>
</evidence>
<gene>
    <name evidence="2" type="ORF">ALTATR162_LOCUS4537</name>
</gene>
<organism evidence="2 3">
    <name type="scientific">Alternaria atra</name>
    <dbReference type="NCBI Taxonomy" id="119953"/>
    <lineage>
        <taxon>Eukaryota</taxon>
        <taxon>Fungi</taxon>
        <taxon>Dikarya</taxon>
        <taxon>Ascomycota</taxon>
        <taxon>Pezizomycotina</taxon>
        <taxon>Dothideomycetes</taxon>
        <taxon>Pleosporomycetidae</taxon>
        <taxon>Pleosporales</taxon>
        <taxon>Pleosporineae</taxon>
        <taxon>Pleosporaceae</taxon>
        <taxon>Alternaria</taxon>
        <taxon>Alternaria sect. Ulocladioides</taxon>
    </lineage>
</organism>
<name>A0A8J2N514_9PLEO</name>
<dbReference type="RefSeq" id="XP_043168084.1">
    <property type="nucleotide sequence ID" value="XM_043312149.1"/>
</dbReference>
<evidence type="ECO:0000256" key="1">
    <source>
        <dbReference type="SAM" id="MobiDB-lite"/>
    </source>
</evidence>
<feature type="region of interest" description="Disordered" evidence="1">
    <location>
        <begin position="1"/>
        <end position="228"/>
    </location>
</feature>
<feature type="compositionally biased region" description="Basic and acidic residues" evidence="1">
    <location>
        <begin position="182"/>
        <end position="192"/>
    </location>
</feature>
<keyword evidence="3" id="KW-1185">Reference proteome</keyword>
<dbReference type="Proteomes" id="UP000676310">
    <property type="component" value="Unassembled WGS sequence"/>
</dbReference>
<dbReference type="AlphaFoldDB" id="A0A8J2N514"/>
<proteinExistence type="predicted"/>
<dbReference type="GeneID" id="67016215"/>
<evidence type="ECO:0000313" key="2">
    <source>
        <dbReference type="EMBL" id="CAG5156741.1"/>
    </source>
</evidence>
<accession>A0A8J2N514</accession>
<reference evidence="2" key="1">
    <citation type="submission" date="2021-05" db="EMBL/GenBank/DDBJ databases">
        <authorList>
            <person name="Stam R."/>
        </authorList>
    </citation>
    <scope>NUCLEOTIDE SEQUENCE</scope>
    <source>
        <strain evidence="2">CS162</strain>
    </source>
</reference>
<feature type="compositionally biased region" description="Basic and acidic residues" evidence="1">
    <location>
        <begin position="83"/>
        <end position="92"/>
    </location>
</feature>
<dbReference type="OrthoDB" id="5397330at2759"/>
<feature type="compositionally biased region" description="Basic and acidic residues" evidence="1">
    <location>
        <begin position="103"/>
        <end position="129"/>
    </location>
</feature>